<evidence type="ECO:0000313" key="2">
    <source>
        <dbReference type="Proteomes" id="UP000268007"/>
    </source>
</evidence>
<reference evidence="1 2" key="1">
    <citation type="submission" date="2018-10" db="EMBL/GenBank/DDBJ databases">
        <title>Genomic Encyclopedia of Archaeal and Bacterial Type Strains, Phase II (KMG-II): from individual species to whole genera.</title>
        <authorList>
            <person name="Goeker M."/>
        </authorList>
    </citation>
    <scope>NUCLEOTIDE SEQUENCE [LARGE SCALE GENOMIC DNA]</scope>
    <source>
        <strain evidence="1 2">DSM 18602</strain>
    </source>
</reference>
<accession>A0A495J022</accession>
<dbReference type="OrthoDB" id="1121837at2"/>
<comment type="caution">
    <text evidence="1">The sequence shown here is derived from an EMBL/GenBank/DDBJ whole genome shotgun (WGS) entry which is preliminary data.</text>
</comment>
<sequence>MIILNETIIIDPEIHTDWLAWVKAEHIPAVMATGHFNSFRILNVLSSPNEGFTYCIQYDADNLESYEAYEQTAASALKHIHIKQFENKLVVFESIMQVVN</sequence>
<protein>
    <submittedName>
        <fullName evidence="1">Uncharacterized protein DUF4286</fullName>
    </submittedName>
</protein>
<keyword evidence="2" id="KW-1185">Reference proteome</keyword>
<dbReference type="EMBL" id="RBKU01000001">
    <property type="protein sequence ID" value="RKR81439.1"/>
    <property type="molecule type" value="Genomic_DNA"/>
</dbReference>
<dbReference type="Pfam" id="PF14114">
    <property type="entry name" value="DUF4286"/>
    <property type="match status" value="1"/>
</dbReference>
<proteinExistence type="predicted"/>
<dbReference type="InterPro" id="IPR025563">
    <property type="entry name" value="DUF4286"/>
</dbReference>
<name>A0A495J022_9SPHI</name>
<dbReference type="AlphaFoldDB" id="A0A495J022"/>
<dbReference type="Proteomes" id="UP000268007">
    <property type="component" value="Unassembled WGS sequence"/>
</dbReference>
<gene>
    <name evidence="1" type="ORF">BDD43_1586</name>
</gene>
<organism evidence="1 2">
    <name type="scientific">Mucilaginibacter gracilis</name>
    <dbReference type="NCBI Taxonomy" id="423350"/>
    <lineage>
        <taxon>Bacteria</taxon>
        <taxon>Pseudomonadati</taxon>
        <taxon>Bacteroidota</taxon>
        <taxon>Sphingobacteriia</taxon>
        <taxon>Sphingobacteriales</taxon>
        <taxon>Sphingobacteriaceae</taxon>
        <taxon>Mucilaginibacter</taxon>
    </lineage>
</organism>
<evidence type="ECO:0000313" key="1">
    <source>
        <dbReference type="EMBL" id="RKR81439.1"/>
    </source>
</evidence>
<dbReference type="RefSeq" id="WP_121197141.1">
    <property type="nucleotide sequence ID" value="NZ_RBKU01000001.1"/>
</dbReference>